<proteinExistence type="predicted"/>
<accession>A0A0C9YW95</accession>
<name>A0A0C9YW95_9AGAM</name>
<keyword evidence="2" id="KW-1185">Reference proteome</keyword>
<protein>
    <submittedName>
        <fullName evidence="1">Uncharacterized protein</fullName>
    </submittedName>
</protein>
<evidence type="ECO:0000313" key="2">
    <source>
        <dbReference type="Proteomes" id="UP000054018"/>
    </source>
</evidence>
<sequence>MVQDWCLALEDGQATIATLPNIESFNMANKAPILHLMCKAATQPAAPTAVVLNSLTSAILLWTLPQFNSGLHSPTSPITPTPQTPGWCQVRDMDSRSSLPIPSPSKLLHFLQFSKTHLSV</sequence>
<dbReference type="Proteomes" id="UP000054018">
    <property type="component" value="Unassembled WGS sequence"/>
</dbReference>
<dbReference type="AlphaFoldDB" id="A0A0C9YW95"/>
<dbReference type="HOGENOM" id="CLU_2050547_0_0_1"/>
<dbReference type="EMBL" id="KN833938">
    <property type="protein sequence ID" value="KIK14427.1"/>
    <property type="molecule type" value="Genomic_DNA"/>
</dbReference>
<gene>
    <name evidence="1" type="ORF">PISMIDRAFT_17275</name>
</gene>
<dbReference type="OrthoDB" id="2684196at2759"/>
<evidence type="ECO:0000313" key="1">
    <source>
        <dbReference type="EMBL" id="KIK14427.1"/>
    </source>
</evidence>
<organism evidence="1 2">
    <name type="scientific">Pisolithus microcarpus 441</name>
    <dbReference type="NCBI Taxonomy" id="765257"/>
    <lineage>
        <taxon>Eukaryota</taxon>
        <taxon>Fungi</taxon>
        <taxon>Dikarya</taxon>
        <taxon>Basidiomycota</taxon>
        <taxon>Agaricomycotina</taxon>
        <taxon>Agaricomycetes</taxon>
        <taxon>Agaricomycetidae</taxon>
        <taxon>Boletales</taxon>
        <taxon>Sclerodermatineae</taxon>
        <taxon>Pisolithaceae</taxon>
        <taxon>Pisolithus</taxon>
    </lineage>
</organism>
<reference evidence="2" key="2">
    <citation type="submission" date="2015-01" db="EMBL/GenBank/DDBJ databases">
        <title>Evolutionary Origins and Diversification of the Mycorrhizal Mutualists.</title>
        <authorList>
            <consortium name="DOE Joint Genome Institute"/>
            <consortium name="Mycorrhizal Genomics Consortium"/>
            <person name="Kohler A."/>
            <person name="Kuo A."/>
            <person name="Nagy L.G."/>
            <person name="Floudas D."/>
            <person name="Copeland A."/>
            <person name="Barry K.W."/>
            <person name="Cichocki N."/>
            <person name="Veneault-Fourrey C."/>
            <person name="LaButti K."/>
            <person name="Lindquist E.A."/>
            <person name="Lipzen A."/>
            <person name="Lundell T."/>
            <person name="Morin E."/>
            <person name="Murat C."/>
            <person name="Riley R."/>
            <person name="Ohm R."/>
            <person name="Sun H."/>
            <person name="Tunlid A."/>
            <person name="Henrissat B."/>
            <person name="Grigoriev I.V."/>
            <person name="Hibbett D.S."/>
            <person name="Martin F."/>
        </authorList>
    </citation>
    <scope>NUCLEOTIDE SEQUENCE [LARGE SCALE GENOMIC DNA]</scope>
    <source>
        <strain evidence="2">441</strain>
    </source>
</reference>
<reference evidence="1 2" key="1">
    <citation type="submission" date="2014-04" db="EMBL/GenBank/DDBJ databases">
        <authorList>
            <consortium name="DOE Joint Genome Institute"/>
            <person name="Kuo A."/>
            <person name="Kohler A."/>
            <person name="Costa M.D."/>
            <person name="Nagy L.G."/>
            <person name="Floudas D."/>
            <person name="Copeland A."/>
            <person name="Barry K.W."/>
            <person name="Cichocki N."/>
            <person name="Veneault-Fourrey C."/>
            <person name="LaButti K."/>
            <person name="Lindquist E.A."/>
            <person name="Lipzen A."/>
            <person name="Lundell T."/>
            <person name="Morin E."/>
            <person name="Murat C."/>
            <person name="Sun H."/>
            <person name="Tunlid A."/>
            <person name="Henrissat B."/>
            <person name="Grigoriev I.V."/>
            <person name="Hibbett D.S."/>
            <person name="Martin F."/>
            <person name="Nordberg H.P."/>
            <person name="Cantor M.N."/>
            <person name="Hua S.X."/>
        </authorList>
    </citation>
    <scope>NUCLEOTIDE SEQUENCE [LARGE SCALE GENOMIC DNA]</scope>
    <source>
        <strain evidence="1 2">441</strain>
    </source>
</reference>